<keyword evidence="1" id="KW-0472">Membrane</keyword>
<proteinExistence type="predicted"/>
<sequence>MKNPLNKRYFRELKNDFGKYIALCLFLIVTIGFCSGFLVADGSTKGAYDESFEKYNIED</sequence>
<organism evidence="2">
    <name type="scientific">human gut metagenome</name>
    <dbReference type="NCBI Taxonomy" id="408170"/>
    <lineage>
        <taxon>unclassified sequences</taxon>
        <taxon>metagenomes</taxon>
        <taxon>organismal metagenomes</taxon>
    </lineage>
</organism>
<comment type="caution">
    <text evidence="2">The sequence shown here is derived from an EMBL/GenBank/DDBJ whole genome shotgun (WGS) entry which is preliminary data.</text>
</comment>
<evidence type="ECO:0000313" key="2">
    <source>
        <dbReference type="EMBL" id="EKC49193.1"/>
    </source>
</evidence>
<feature type="non-terminal residue" evidence="2">
    <location>
        <position position="59"/>
    </location>
</feature>
<gene>
    <name evidence="2" type="ORF">LEA_18517</name>
</gene>
<name>K1RUX5_9ZZZZ</name>
<reference evidence="2" key="1">
    <citation type="journal article" date="2013" name="Environ. Microbiol.">
        <title>Microbiota from the distal guts of lean and obese adolescents exhibit partial functional redundancy besides clear differences in community structure.</title>
        <authorList>
            <person name="Ferrer M."/>
            <person name="Ruiz A."/>
            <person name="Lanza F."/>
            <person name="Haange S.B."/>
            <person name="Oberbach A."/>
            <person name="Till H."/>
            <person name="Bargiela R."/>
            <person name="Campoy C."/>
            <person name="Segura M.T."/>
            <person name="Richter M."/>
            <person name="von Bergen M."/>
            <person name="Seifert J."/>
            <person name="Suarez A."/>
        </authorList>
    </citation>
    <scope>NUCLEOTIDE SEQUENCE</scope>
</reference>
<protein>
    <submittedName>
        <fullName evidence="2">Uncharacterized protein</fullName>
    </submittedName>
</protein>
<dbReference type="EMBL" id="AJWY01012708">
    <property type="protein sequence ID" value="EKC49193.1"/>
    <property type="molecule type" value="Genomic_DNA"/>
</dbReference>
<evidence type="ECO:0000256" key="1">
    <source>
        <dbReference type="SAM" id="Phobius"/>
    </source>
</evidence>
<feature type="transmembrane region" description="Helical" evidence="1">
    <location>
        <begin position="20"/>
        <end position="40"/>
    </location>
</feature>
<keyword evidence="1" id="KW-1133">Transmembrane helix</keyword>
<keyword evidence="1" id="KW-0812">Transmembrane</keyword>
<dbReference type="AlphaFoldDB" id="K1RUX5"/>
<accession>K1RUX5</accession>